<dbReference type="WBParaSite" id="ES5_v2.g7821.t1">
    <property type="protein sequence ID" value="ES5_v2.g7821.t1"/>
    <property type="gene ID" value="ES5_v2.g7821"/>
</dbReference>
<reference evidence="2" key="1">
    <citation type="submission" date="2022-11" db="UniProtKB">
        <authorList>
            <consortium name="WormBaseParasite"/>
        </authorList>
    </citation>
    <scope>IDENTIFICATION</scope>
</reference>
<organism evidence="1 2">
    <name type="scientific">Panagrolaimus sp. ES5</name>
    <dbReference type="NCBI Taxonomy" id="591445"/>
    <lineage>
        <taxon>Eukaryota</taxon>
        <taxon>Metazoa</taxon>
        <taxon>Ecdysozoa</taxon>
        <taxon>Nematoda</taxon>
        <taxon>Chromadorea</taxon>
        <taxon>Rhabditida</taxon>
        <taxon>Tylenchina</taxon>
        <taxon>Panagrolaimomorpha</taxon>
        <taxon>Panagrolaimoidea</taxon>
        <taxon>Panagrolaimidae</taxon>
        <taxon>Panagrolaimus</taxon>
    </lineage>
</organism>
<protein>
    <submittedName>
        <fullName evidence="2">Ubiquitin-like domain-containing protein</fullName>
    </submittedName>
</protein>
<evidence type="ECO:0000313" key="2">
    <source>
        <dbReference type="WBParaSite" id="ES5_v2.g7821.t1"/>
    </source>
</evidence>
<evidence type="ECO:0000313" key="1">
    <source>
        <dbReference type="Proteomes" id="UP000887579"/>
    </source>
</evidence>
<accession>A0AC34GTB0</accession>
<proteinExistence type="predicted"/>
<name>A0AC34GTB0_9BILA</name>
<dbReference type="Proteomes" id="UP000887579">
    <property type="component" value="Unplaced"/>
</dbReference>
<sequence length="170" mass="19794">MSPIIFANAFKTVELTVMNENGNILRADVNLKNSVKNIRSKIQTICGIPLNRQCFTCFDDDKTFTNEFAQKDDEIVKNPFVAENIEEILYFTVKNKTGKSFMVKVDENELIENFMLRIQETCGISLNQQCFTCFDDRTLSDKFWENQYEKCYEEEERSENATTNMNSSHC</sequence>